<proteinExistence type="predicted"/>
<keyword evidence="2" id="KW-0472">Membrane</keyword>
<evidence type="ECO:0000313" key="4">
    <source>
        <dbReference type="EMBL" id="SHE71139.1"/>
    </source>
</evidence>
<keyword evidence="2" id="KW-0812">Transmembrane</keyword>
<evidence type="ECO:0000256" key="2">
    <source>
        <dbReference type="SAM" id="Phobius"/>
    </source>
</evidence>
<keyword evidence="5" id="KW-1185">Reference proteome</keyword>
<dbReference type="PANTHER" id="PTHR36698:SF2">
    <property type="entry name" value="MCE_MLAD DOMAIN-CONTAINING PROTEIN"/>
    <property type="match status" value="1"/>
</dbReference>
<dbReference type="PANTHER" id="PTHR36698">
    <property type="entry name" value="BLL5892 PROTEIN"/>
    <property type="match status" value="1"/>
</dbReference>
<dbReference type="RefSeq" id="WP_072755505.1">
    <property type="nucleotide sequence ID" value="NZ_FQUK01000012.1"/>
</dbReference>
<name>A0A1M4VQ99_9GAMM</name>
<dbReference type="AlphaFoldDB" id="A0A1M4VQ99"/>
<organism evidence="4 5">
    <name type="scientific">Thermomonas hydrothermalis</name>
    <dbReference type="NCBI Taxonomy" id="213588"/>
    <lineage>
        <taxon>Bacteria</taxon>
        <taxon>Pseudomonadati</taxon>
        <taxon>Pseudomonadota</taxon>
        <taxon>Gammaproteobacteria</taxon>
        <taxon>Lysobacterales</taxon>
        <taxon>Lysobacteraceae</taxon>
        <taxon>Thermomonas</taxon>
    </lineage>
</organism>
<feature type="coiled-coil region" evidence="1">
    <location>
        <begin position="141"/>
        <end position="191"/>
    </location>
</feature>
<dbReference type="InterPro" id="IPR003399">
    <property type="entry name" value="Mce/MlaD"/>
</dbReference>
<dbReference type="EMBL" id="FQUK01000012">
    <property type="protein sequence ID" value="SHE71139.1"/>
    <property type="molecule type" value="Genomic_DNA"/>
</dbReference>
<dbReference type="OrthoDB" id="9806984at2"/>
<sequence length="308" mass="33102">METRANHVLIGGFAILVTVLLLLFVLWATKFGAERNWQRYLVVFTEPVVGLTEGSSVQYNGIAVGTVDKLSLDPADPRRVLALLKLKADTPIRVDTRAKLSQQGITGVPFILLSGGSPDAAPLQPPPGSDIAIIRAQPSALQNVADSANRLVARLDELLSEDNIRHLNATLANLEQASAALATRRQDIEQLIVNARDATAALKTTLDSANGTLTGLDRGLVQRLPALLDRLDGTIAKLDAAAGHADALISENRPAINAFTHQGLSQVEPTLVELRGLARDLRQLTQRLQGNPARALLGRDAPKEYDPR</sequence>
<evidence type="ECO:0000259" key="3">
    <source>
        <dbReference type="Pfam" id="PF02470"/>
    </source>
</evidence>
<reference evidence="5" key="1">
    <citation type="submission" date="2016-11" db="EMBL/GenBank/DDBJ databases">
        <authorList>
            <person name="Varghese N."/>
            <person name="Submissions S."/>
        </authorList>
    </citation>
    <scope>NUCLEOTIDE SEQUENCE [LARGE SCALE GENOMIC DNA]</scope>
    <source>
        <strain evidence="5">DSM 14834</strain>
    </source>
</reference>
<keyword evidence="1" id="KW-0175">Coiled coil</keyword>
<evidence type="ECO:0000313" key="5">
    <source>
        <dbReference type="Proteomes" id="UP000242857"/>
    </source>
</evidence>
<keyword evidence="2" id="KW-1133">Transmembrane helix</keyword>
<feature type="domain" description="Mce/MlaD" evidence="3">
    <location>
        <begin position="41"/>
        <end position="115"/>
    </location>
</feature>
<accession>A0A1M4VQ99</accession>
<dbReference type="Proteomes" id="UP000242857">
    <property type="component" value="Unassembled WGS sequence"/>
</dbReference>
<feature type="transmembrane region" description="Helical" evidence="2">
    <location>
        <begin position="6"/>
        <end position="29"/>
    </location>
</feature>
<gene>
    <name evidence="4" type="ORF">SAMN02745204_00984</name>
</gene>
<evidence type="ECO:0000256" key="1">
    <source>
        <dbReference type="SAM" id="Coils"/>
    </source>
</evidence>
<dbReference type="Pfam" id="PF02470">
    <property type="entry name" value="MlaD"/>
    <property type="match status" value="1"/>
</dbReference>
<protein>
    <submittedName>
        <fullName evidence="4">Phospholipid/cholesterol/gamma-HCH transport system substrate-binding protein</fullName>
    </submittedName>
</protein>
<dbReference type="STRING" id="213588.SAMN02745204_00984"/>